<accession>A0A6P1W010</accession>
<name>A0A6P1W010_9BACT</name>
<dbReference type="AlphaFoldDB" id="A0A6P1W010"/>
<dbReference type="EMBL" id="CP045997">
    <property type="protein sequence ID" value="QHV97908.1"/>
    <property type="molecule type" value="Genomic_DNA"/>
</dbReference>
<proteinExistence type="predicted"/>
<evidence type="ECO:0000313" key="1">
    <source>
        <dbReference type="EMBL" id="QHV97908.1"/>
    </source>
</evidence>
<keyword evidence="2" id="KW-1185">Reference proteome</keyword>
<dbReference type="RefSeq" id="WP_162388320.1">
    <property type="nucleotide sequence ID" value="NZ_CP045997.1"/>
</dbReference>
<protein>
    <submittedName>
        <fullName evidence="1">Uncharacterized protein</fullName>
    </submittedName>
</protein>
<dbReference type="Proteomes" id="UP000464577">
    <property type="component" value="Chromosome"/>
</dbReference>
<organism evidence="1 2">
    <name type="scientific">Spirosoma endbachense</name>
    <dbReference type="NCBI Taxonomy" id="2666025"/>
    <lineage>
        <taxon>Bacteria</taxon>
        <taxon>Pseudomonadati</taxon>
        <taxon>Bacteroidota</taxon>
        <taxon>Cytophagia</taxon>
        <taxon>Cytophagales</taxon>
        <taxon>Cytophagaceae</taxon>
        <taxon>Spirosoma</taxon>
    </lineage>
</organism>
<sequence>MIAEPNIQTMQLAIVLEKDDTDEIAGSVETDSFLLSTVGHSTAEVTENLRLLITDFLEHEGRELDEWRYTSIENIRFTYEYELPIVIERDDSNEIAGSIQTDGFFLSTVAHTTDDVTENLRMLISDFLEHEGRELDEWKYASIENIRFTYEYDVTALFDVFDVLKINSIAELAGLNKSLLRQYASGVKNPSEDQAKKIEAAVHDLGKRLLQVTVA</sequence>
<reference evidence="1 2" key="1">
    <citation type="submission" date="2019-11" db="EMBL/GenBank/DDBJ databases">
        <title>Spirosoma endbachense sp. nov., isolated from a natural salt meadow.</title>
        <authorList>
            <person name="Rojas J."/>
            <person name="Ambika Manirajan B."/>
            <person name="Ratering S."/>
            <person name="Suarez C."/>
            <person name="Geissler-Plaum R."/>
            <person name="Schnell S."/>
        </authorList>
    </citation>
    <scope>NUCLEOTIDE SEQUENCE [LARGE SCALE GENOMIC DNA]</scope>
    <source>
        <strain evidence="1 2">I-24</strain>
    </source>
</reference>
<dbReference type="KEGG" id="senf:GJR95_24150"/>
<gene>
    <name evidence="1" type="ORF">GJR95_24150</name>
</gene>
<evidence type="ECO:0000313" key="2">
    <source>
        <dbReference type="Proteomes" id="UP000464577"/>
    </source>
</evidence>